<protein>
    <submittedName>
        <fullName evidence="1">Uncharacterized protein</fullName>
    </submittedName>
</protein>
<reference evidence="1" key="2">
    <citation type="journal article" date="2015" name="Fish Shellfish Immunol.">
        <title>Early steps in the European eel (Anguilla anguilla)-Vibrio vulnificus interaction in the gills: Role of the RtxA13 toxin.</title>
        <authorList>
            <person name="Callol A."/>
            <person name="Pajuelo D."/>
            <person name="Ebbesson L."/>
            <person name="Teles M."/>
            <person name="MacKenzie S."/>
            <person name="Amaro C."/>
        </authorList>
    </citation>
    <scope>NUCLEOTIDE SEQUENCE</scope>
</reference>
<evidence type="ECO:0000313" key="1">
    <source>
        <dbReference type="EMBL" id="JAH34209.1"/>
    </source>
</evidence>
<dbReference type="EMBL" id="GBXM01074368">
    <property type="protein sequence ID" value="JAH34209.1"/>
    <property type="molecule type" value="Transcribed_RNA"/>
</dbReference>
<dbReference type="AlphaFoldDB" id="A0A0E9RY87"/>
<dbReference type="EMBL" id="GBXM01080243">
    <property type="protein sequence ID" value="JAH28334.1"/>
    <property type="molecule type" value="Transcribed_RNA"/>
</dbReference>
<accession>A0A0E9RY87</accession>
<name>A0A0E9RY87_ANGAN</name>
<proteinExistence type="predicted"/>
<sequence>MMMDVQHSQLPRSIWVWGWNRRMISSFQAETFTRELSERIERPPELSEAEVTPLGGYRFTFKPIIER</sequence>
<reference evidence="1" key="1">
    <citation type="submission" date="2014-11" db="EMBL/GenBank/DDBJ databases">
        <authorList>
            <person name="Amaro Gonzalez C."/>
        </authorList>
    </citation>
    <scope>NUCLEOTIDE SEQUENCE</scope>
</reference>
<organism evidence="1">
    <name type="scientific">Anguilla anguilla</name>
    <name type="common">European freshwater eel</name>
    <name type="synonym">Muraena anguilla</name>
    <dbReference type="NCBI Taxonomy" id="7936"/>
    <lineage>
        <taxon>Eukaryota</taxon>
        <taxon>Metazoa</taxon>
        <taxon>Chordata</taxon>
        <taxon>Craniata</taxon>
        <taxon>Vertebrata</taxon>
        <taxon>Euteleostomi</taxon>
        <taxon>Actinopterygii</taxon>
        <taxon>Neopterygii</taxon>
        <taxon>Teleostei</taxon>
        <taxon>Anguilliformes</taxon>
        <taxon>Anguillidae</taxon>
        <taxon>Anguilla</taxon>
    </lineage>
</organism>